<dbReference type="RefSeq" id="WP_057903637.1">
    <property type="nucleotide sequence ID" value="NZ_AZDA01000016.1"/>
</dbReference>
<dbReference type="PATRIC" id="fig|1423726.3.peg.998"/>
<keyword evidence="1" id="KW-0489">Methyltransferase</keyword>
<comment type="caution">
    <text evidence="1">The sequence shown here is derived from an EMBL/GenBank/DDBJ whole genome shotgun (WGS) entry which is preliminary data.</text>
</comment>
<dbReference type="AlphaFoldDB" id="A0A0R1H1H2"/>
<accession>A0A0R1H1H2</accession>
<dbReference type="STRING" id="1423726.FC07_GL000965"/>
<sequence length="253" mass="28449">MVASDYLQQVQTLRRQLSSLPAVWQQLDAILRNDHRLKQGQLPLAVPELTVAPTLFLDLFQLDPTQPETALAHTVTQLTQVLDDYREYLASTYGIWSHTTPALIADLARLPGKRYLEIMAGNGYISAGLRHLGQMVIATDTLEWVAENETGRQLVTAVQAMDALTAVRTYGATVDYIVMSWSPDGVPIDWQVLQLIRQCCPQVPLLCIGEKDGCTGSSAFWQGAHYRQDRQVQQLNRHFAPFDLVQEQVFWVS</sequence>
<dbReference type="InterPro" id="IPR029063">
    <property type="entry name" value="SAM-dependent_MTases_sf"/>
</dbReference>
<protein>
    <submittedName>
        <fullName evidence="1">SAM-dependent methyltransferase</fullName>
    </submittedName>
</protein>
<dbReference type="Proteomes" id="UP000051461">
    <property type="component" value="Unassembled WGS sequence"/>
</dbReference>
<keyword evidence="2" id="KW-1185">Reference proteome</keyword>
<name>A0A0R1H1H2_9LACO</name>
<dbReference type="OrthoDB" id="2248737at2"/>
<reference evidence="1 2" key="1">
    <citation type="journal article" date="2015" name="Genome Announc.">
        <title>Expanding the biotechnology potential of lactobacilli through comparative genomics of 213 strains and associated genera.</title>
        <authorList>
            <person name="Sun Z."/>
            <person name="Harris H.M."/>
            <person name="McCann A."/>
            <person name="Guo C."/>
            <person name="Argimon S."/>
            <person name="Zhang W."/>
            <person name="Yang X."/>
            <person name="Jeffery I.B."/>
            <person name="Cooney J.C."/>
            <person name="Kagawa T.F."/>
            <person name="Liu W."/>
            <person name="Song Y."/>
            <person name="Salvetti E."/>
            <person name="Wrobel A."/>
            <person name="Rasinkangas P."/>
            <person name="Parkhill J."/>
            <person name="Rea M.C."/>
            <person name="O'Sullivan O."/>
            <person name="Ritari J."/>
            <person name="Douillard F.P."/>
            <person name="Paul Ross R."/>
            <person name="Yang R."/>
            <person name="Briner A.E."/>
            <person name="Felis G.E."/>
            <person name="de Vos W.M."/>
            <person name="Barrangou R."/>
            <person name="Klaenhammer T.R."/>
            <person name="Caufield P.W."/>
            <person name="Cui Y."/>
            <person name="Zhang H."/>
            <person name="O'Toole P.W."/>
        </authorList>
    </citation>
    <scope>NUCLEOTIDE SEQUENCE [LARGE SCALE GENOMIC DNA]</scope>
    <source>
        <strain evidence="1 2">DSM 20003</strain>
    </source>
</reference>
<organism evidence="1 2">
    <name type="scientific">Loigolactobacillus bifermentans DSM 20003</name>
    <dbReference type="NCBI Taxonomy" id="1423726"/>
    <lineage>
        <taxon>Bacteria</taxon>
        <taxon>Bacillati</taxon>
        <taxon>Bacillota</taxon>
        <taxon>Bacilli</taxon>
        <taxon>Lactobacillales</taxon>
        <taxon>Lactobacillaceae</taxon>
        <taxon>Loigolactobacillus</taxon>
    </lineage>
</organism>
<evidence type="ECO:0000313" key="1">
    <source>
        <dbReference type="EMBL" id="KRK40334.1"/>
    </source>
</evidence>
<evidence type="ECO:0000313" key="2">
    <source>
        <dbReference type="Proteomes" id="UP000051461"/>
    </source>
</evidence>
<keyword evidence="1" id="KW-0808">Transferase</keyword>
<dbReference type="SUPFAM" id="SSF53335">
    <property type="entry name" value="S-adenosyl-L-methionine-dependent methyltransferases"/>
    <property type="match status" value="1"/>
</dbReference>
<proteinExistence type="predicted"/>
<dbReference type="GO" id="GO:0008168">
    <property type="term" value="F:methyltransferase activity"/>
    <property type="evidence" value="ECO:0007669"/>
    <property type="project" value="UniProtKB-KW"/>
</dbReference>
<dbReference type="GO" id="GO:0032259">
    <property type="term" value="P:methylation"/>
    <property type="evidence" value="ECO:0007669"/>
    <property type="project" value="UniProtKB-KW"/>
</dbReference>
<dbReference type="EMBL" id="AZDA01000016">
    <property type="protein sequence ID" value="KRK40334.1"/>
    <property type="molecule type" value="Genomic_DNA"/>
</dbReference>
<dbReference type="Gene3D" id="3.40.50.150">
    <property type="entry name" value="Vaccinia Virus protein VP39"/>
    <property type="match status" value="1"/>
</dbReference>
<gene>
    <name evidence="1" type="ORF">FC07_GL000965</name>
</gene>